<feature type="transmembrane region" description="Helical" evidence="6">
    <location>
        <begin position="259"/>
        <end position="275"/>
    </location>
</feature>
<evidence type="ECO:0000256" key="4">
    <source>
        <dbReference type="ARBA" id="ARBA00022989"/>
    </source>
</evidence>
<evidence type="ECO:0000256" key="3">
    <source>
        <dbReference type="ARBA" id="ARBA00022692"/>
    </source>
</evidence>
<dbReference type="PANTHER" id="PTHR43568">
    <property type="entry name" value="P PROTEIN"/>
    <property type="match status" value="1"/>
</dbReference>
<name>A0A3E2TM57_9FIRM</name>
<feature type="transmembrane region" description="Helical" evidence="6">
    <location>
        <begin position="12"/>
        <end position="32"/>
    </location>
</feature>
<keyword evidence="2" id="KW-0813">Transport</keyword>
<keyword evidence="4 6" id="KW-1133">Transmembrane helix</keyword>
<feature type="transmembrane region" description="Helical" evidence="6">
    <location>
        <begin position="360"/>
        <end position="380"/>
    </location>
</feature>
<dbReference type="GO" id="GO:0016020">
    <property type="term" value="C:membrane"/>
    <property type="evidence" value="ECO:0007669"/>
    <property type="project" value="UniProtKB-SubCell"/>
</dbReference>
<keyword evidence="5 6" id="KW-0472">Membrane</keyword>
<comment type="caution">
    <text evidence="8">The sequence shown here is derived from an EMBL/GenBank/DDBJ whole genome shotgun (WGS) entry which is preliminary data.</text>
</comment>
<feature type="transmembrane region" description="Helical" evidence="6">
    <location>
        <begin position="323"/>
        <end position="348"/>
    </location>
</feature>
<sequence length="381" mass="42754">MLRKILTFIQKETVLSISAILAILSMFIVHPSGKYFSYIDFRTLSLLFCLMSIVASLSEIGLFDYLAEKILSRANSIKSIIVLLVLLCFFFSMIITNDVALITFVPLAIIILKKMSEKQKNYWILRTVVMQTIAANLGSMLTPIGNPQNLYLYARANMSALALIRLMLPYSIAALVLLLVWIQIAAHREPGSTTENHISELFSIHKTKAPNQTALIGYLILFLICLLVVAHIIDYRISFILVIGYIFFKNWHLFKKVDYSLLLTFTALFIFIGNLKCIPQFNHFLISIIDGHETLTAILSSQIISNVPAAILLSGFTKNYSALIIGTNIGGLGTLIASMASLISFKYIAKEKTTLRGKYFMMFTIANIVFLILLLLCINLL</sequence>
<evidence type="ECO:0000256" key="6">
    <source>
        <dbReference type="SAM" id="Phobius"/>
    </source>
</evidence>
<dbReference type="EMBL" id="QVEP01000027">
    <property type="protein sequence ID" value="RGB78942.1"/>
    <property type="molecule type" value="Genomic_DNA"/>
</dbReference>
<comment type="subcellular location">
    <subcellularLocation>
        <location evidence="1">Membrane</location>
        <topology evidence="1">Multi-pass membrane protein</topology>
    </subcellularLocation>
</comment>
<evidence type="ECO:0000313" key="8">
    <source>
        <dbReference type="EMBL" id="RGB78942.1"/>
    </source>
</evidence>
<feature type="transmembrane region" description="Helical" evidence="6">
    <location>
        <begin position="79"/>
        <end position="111"/>
    </location>
</feature>
<dbReference type="AlphaFoldDB" id="A0A3E2TM57"/>
<evidence type="ECO:0000256" key="2">
    <source>
        <dbReference type="ARBA" id="ARBA00022448"/>
    </source>
</evidence>
<feature type="transmembrane region" description="Helical" evidence="6">
    <location>
        <begin position="162"/>
        <end position="184"/>
    </location>
</feature>
<evidence type="ECO:0000256" key="1">
    <source>
        <dbReference type="ARBA" id="ARBA00004141"/>
    </source>
</evidence>
<feature type="domain" description="Citrate transporter-like" evidence="7">
    <location>
        <begin position="16"/>
        <end position="313"/>
    </location>
</feature>
<protein>
    <submittedName>
        <fullName evidence="8">Citrate transporter</fullName>
    </submittedName>
</protein>
<organism evidence="8 9">
    <name type="scientific">Coprococcus catus</name>
    <dbReference type="NCBI Taxonomy" id="116085"/>
    <lineage>
        <taxon>Bacteria</taxon>
        <taxon>Bacillati</taxon>
        <taxon>Bacillota</taxon>
        <taxon>Clostridia</taxon>
        <taxon>Lachnospirales</taxon>
        <taxon>Lachnospiraceae</taxon>
        <taxon>Coprococcus</taxon>
    </lineage>
</organism>
<dbReference type="Proteomes" id="UP000260773">
    <property type="component" value="Unassembled WGS sequence"/>
</dbReference>
<feature type="transmembrane region" description="Helical" evidence="6">
    <location>
        <begin position="295"/>
        <end position="316"/>
    </location>
</feature>
<gene>
    <name evidence="8" type="ORF">DW070_10925</name>
</gene>
<proteinExistence type="predicted"/>
<dbReference type="PANTHER" id="PTHR43568:SF1">
    <property type="entry name" value="P PROTEIN"/>
    <property type="match status" value="1"/>
</dbReference>
<dbReference type="Pfam" id="PF03600">
    <property type="entry name" value="CitMHS"/>
    <property type="match status" value="1"/>
</dbReference>
<accession>A0A3E2TM57</accession>
<evidence type="ECO:0000256" key="5">
    <source>
        <dbReference type="ARBA" id="ARBA00023136"/>
    </source>
</evidence>
<feature type="transmembrane region" description="Helical" evidence="6">
    <location>
        <begin position="215"/>
        <end position="247"/>
    </location>
</feature>
<feature type="transmembrane region" description="Helical" evidence="6">
    <location>
        <begin position="44"/>
        <end position="67"/>
    </location>
</feature>
<reference evidence="8 9" key="1">
    <citation type="submission" date="2018-08" db="EMBL/GenBank/DDBJ databases">
        <title>A genome reference for cultivated species of the human gut microbiota.</title>
        <authorList>
            <person name="Zou Y."/>
            <person name="Xue W."/>
            <person name="Luo G."/>
        </authorList>
    </citation>
    <scope>NUCLEOTIDE SEQUENCE [LARGE SCALE GENOMIC DNA]</scope>
    <source>
        <strain evidence="8 9">AF45-17</strain>
    </source>
</reference>
<dbReference type="InterPro" id="IPR051475">
    <property type="entry name" value="Diverse_Ion_Transporter"/>
</dbReference>
<feature type="transmembrane region" description="Helical" evidence="6">
    <location>
        <begin position="123"/>
        <end position="141"/>
    </location>
</feature>
<dbReference type="RefSeq" id="WP_015514496.1">
    <property type="nucleotide sequence ID" value="NZ_JAQDKA010000010.1"/>
</dbReference>
<evidence type="ECO:0000259" key="7">
    <source>
        <dbReference type="Pfam" id="PF03600"/>
    </source>
</evidence>
<keyword evidence="3 6" id="KW-0812">Transmembrane</keyword>
<dbReference type="InterPro" id="IPR004680">
    <property type="entry name" value="Cit_transptr-like_dom"/>
</dbReference>
<dbReference type="GO" id="GO:0055085">
    <property type="term" value="P:transmembrane transport"/>
    <property type="evidence" value="ECO:0007669"/>
    <property type="project" value="InterPro"/>
</dbReference>
<evidence type="ECO:0000313" key="9">
    <source>
        <dbReference type="Proteomes" id="UP000260773"/>
    </source>
</evidence>